<feature type="transmembrane region" description="Helical" evidence="7">
    <location>
        <begin position="190"/>
        <end position="213"/>
    </location>
</feature>
<evidence type="ECO:0000256" key="2">
    <source>
        <dbReference type="ARBA" id="ARBA00007556"/>
    </source>
</evidence>
<dbReference type="NCBIfam" id="TIGR00056">
    <property type="entry name" value="MlaE family lipid ABC transporter permease subunit"/>
    <property type="match status" value="1"/>
</dbReference>
<evidence type="ECO:0000256" key="4">
    <source>
        <dbReference type="ARBA" id="ARBA00022692"/>
    </source>
</evidence>
<dbReference type="AlphaFoldDB" id="A0A1F5YF74"/>
<evidence type="ECO:0000256" key="5">
    <source>
        <dbReference type="ARBA" id="ARBA00022989"/>
    </source>
</evidence>
<feature type="transmembrane region" description="Helical" evidence="7">
    <location>
        <begin position="77"/>
        <end position="100"/>
    </location>
</feature>
<dbReference type="Proteomes" id="UP000176992">
    <property type="component" value="Unassembled WGS sequence"/>
</dbReference>
<dbReference type="InterPro" id="IPR003453">
    <property type="entry name" value="ABC_MlaE_roteobac"/>
</dbReference>
<dbReference type="Pfam" id="PF02405">
    <property type="entry name" value="MlaE"/>
    <property type="match status" value="1"/>
</dbReference>
<evidence type="ECO:0000313" key="9">
    <source>
        <dbReference type="Proteomes" id="UP000176992"/>
    </source>
</evidence>
<evidence type="ECO:0008006" key="10">
    <source>
        <dbReference type="Google" id="ProtNLM"/>
    </source>
</evidence>
<comment type="caution">
    <text evidence="8">The sequence shown here is derived from an EMBL/GenBank/DDBJ whole genome shotgun (WGS) entry which is preliminary data.</text>
</comment>
<protein>
    <recommendedName>
        <fullName evidence="10">ABC transporter permease</fullName>
    </recommendedName>
</protein>
<comment type="similarity">
    <text evidence="2 7">Belongs to the MlaE permease family.</text>
</comment>
<sequence length="253" mass="27512">MGERVLGGFYRLGEATLLILRVFGELPHIWRVHRETVAQMIRIGIGSMPLVAVTSLFTGMVLAVQTSYQIEEYVPEIFIASAVCKATIIELGPVITALVISGRVGASIAAELGTMRVTEQIDALETMAVDPVRFLLLPRFFSGLVMMPVIVTFGCLIAIAGGYAVCLLYLEMSSVAFFQGMRQFVYPYDIYSGLLKSFIFGGTISLVGCYYGYCTSQGAEGVGRATTQSVVTNCLLILIFDYFLAMLLFPTAG</sequence>
<proteinExistence type="inferred from homology"/>
<accession>A0A1F5YF74</accession>
<keyword evidence="5 7" id="KW-1133">Transmembrane helix</keyword>
<evidence type="ECO:0000313" key="8">
    <source>
        <dbReference type="EMBL" id="OGF98830.1"/>
    </source>
</evidence>
<feature type="transmembrane region" description="Helical" evidence="7">
    <location>
        <begin position="234"/>
        <end position="252"/>
    </location>
</feature>
<evidence type="ECO:0000256" key="6">
    <source>
        <dbReference type="ARBA" id="ARBA00023136"/>
    </source>
</evidence>
<dbReference type="GO" id="GO:0043190">
    <property type="term" value="C:ATP-binding cassette (ABC) transporter complex"/>
    <property type="evidence" value="ECO:0007669"/>
    <property type="project" value="InterPro"/>
</dbReference>
<evidence type="ECO:0000256" key="3">
    <source>
        <dbReference type="ARBA" id="ARBA00022448"/>
    </source>
</evidence>
<organism evidence="8 9">
    <name type="scientific">Candidatus Glassbacteria bacterium GWA2_58_10</name>
    <dbReference type="NCBI Taxonomy" id="1817865"/>
    <lineage>
        <taxon>Bacteria</taxon>
        <taxon>Candidatus Glassiibacteriota</taxon>
    </lineage>
</organism>
<comment type="subcellular location">
    <subcellularLocation>
        <location evidence="1">Membrane</location>
        <topology evidence="1">Multi-pass membrane protein</topology>
    </subcellularLocation>
</comment>
<feature type="transmembrane region" description="Helical" evidence="7">
    <location>
        <begin position="43"/>
        <end position="65"/>
    </location>
</feature>
<evidence type="ECO:0000256" key="7">
    <source>
        <dbReference type="RuleBase" id="RU362044"/>
    </source>
</evidence>
<gene>
    <name evidence="8" type="ORF">A2Z86_01680</name>
</gene>
<dbReference type="GO" id="GO:0005548">
    <property type="term" value="F:phospholipid transporter activity"/>
    <property type="evidence" value="ECO:0007669"/>
    <property type="project" value="TreeGrafter"/>
</dbReference>
<dbReference type="PANTHER" id="PTHR30188:SF4">
    <property type="entry name" value="PROTEIN TRIGALACTOSYLDIACYLGLYCEROL 1, CHLOROPLASTIC"/>
    <property type="match status" value="1"/>
</dbReference>
<keyword evidence="3" id="KW-0813">Transport</keyword>
<dbReference type="EMBL" id="MFIV01000060">
    <property type="protein sequence ID" value="OGF98830.1"/>
    <property type="molecule type" value="Genomic_DNA"/>
</dbReference>
<dbReference type="InterPro" id="IPR030802">
    <property type="entry name" value="Permease_MalE"/>
</dbReference>
<reference evidence="8 9" key="1">
    <citation type="journal article" date="2016" name="Nat. Commun.">
        <title>Thousands of microbial genomes shed light on interconnected biogeochemical processes in an aquifer system.</title>
        <authorList>
            <person name="Anantharaman K."/>
            <person name="Brown C.T."/>
            <person name="Hug L.A."/>
            <person name="Sharon I."/>
            <person name="Castelle C.J."/>
            <person name="Probst A.J."/>
            <person name="Thomas B.C."/>
            <person name="Singh A."/>
            <person name="Wilkins M.J."/>
            <person name="Karaoz U."/>
            <person name="Brodie E.L."/>
            <person name="Williams K.H."/>
            <person name="Hubbard S.S."/>
            <person name="Banfield J.F."/>
        </authorList>
    </citation>
    <scope>NUCLEOTIDE SEQUENCE [LARGE SCALE GENOMIC DNA]</scope>
</reference>
<keyword evidence="6 7" id="KW-0472">Membrane</keyword>
<evidence type="ECO:0000256" key="1">
    <source>
        <dbReference type="ARBA" id="ARBA00004141"/>
    </source>
</evidence>
<dbReference type="PANTHER" id="PTHR30188">
    <property type="entry name" value="ABC TRANSPORTER PERMEASE PROTEIN-RELATED"/>
    <property type="match status" value="1"/>
</dbReference>
<feature type="transmembrane region" description="Helical" evidence="7">
    <location>
        <begin position="143"/>
        <end position="170"/>
    </location>
</feature>
<keyword evidence="4 7" id="KW-0812">Transmembrane</keyword>
<name>A0A1F5YF74_9BACT</name>